<feature type="region of interest" description="Disordered" evidence="1">
    <location>
        <begin position="84"/>
        <end position="104"/>
    </location>
</feature>
<proteinExistence type="predicted"/>
<feature type="compositionally biased region" description="Polar residues" evidence="1">
    <location>
        <begin position="27"/>
        <end position="37"/>
    </location>
</feature>
<feature type="region of interest" description="Disordered" evidence="1">
    <location>
        <begin position="1"/>
        <end position="37"/>
    </location>
</feature>
<feature type="compositionally biased region" description="Low complexity" evidence="1">
    <location>
        <begin position="1"/>
        <end position="15"/>
    </location>
</feature>
<gene>
    <name evidence="2" type="ORF">FCALED_LOCUS8494</name>
</gene>
<evidence type="ECO:0000256" key="1">
    <source>
        <dbReference type="SAM" id="MobiDB-lite"/>
    </source>
</evidence>
<dbReference type="EMBL" id="CAJVPQ010002487">
    <property type="protein sequence ID" value="CAG8598999.1"/>
    <property type="molecule type" value="Genomic_DNA"/>
</dbReference>
<sequence>MTNPRTITTTQSSISKQPFAEKERKGSQNFKNTLDLTNLDSDSGYKANLKNSSLSRLGNTSSARLESSYKFTIAKRFKRLYTMSDSENKDNYDVKSPSGKSKNK</sequence>
<protein>
    <submittedName>
        <fullName evidence="2">2372_t:CDS:1</fullName>
    </submittedName>
</protein>
<reference evidence="2" key="1">
    <citation type="submission" date="2021-06" db="EMBL/GenBank/DDBJ databases">
        <authorList>
            <person name="Kallberg Y."/>
            <person name="Tangrot J."/>
            <person name="Rosling A."/>
        </authorList>
    </citation>
    <scope>NUCLEOTIDE SEQUENCE</scope>
    <source>
        <strain evidence="2">UK204</strain>
    </source>
</reference>
<name>A0A9N9CCU4_9GLOM</name>
<accession>A0A9N9CCU4</accession>
<dbReference type="Proteomes" id="UP000789570">
    <property type="component" value="Unassembled WGS sequence"/>
</dbReference>
<dbReference type="AlphaFoldDB" id="A0A9N9CCU4"/>
<comment type="caution">
    <text evidence="2">The sequence shown here is derived from an EMBL/GenBank/DDBJ whole genome shotgun (WGS) entry which is preliminary data.</text>
</comment>
<evidence type="ECO:0000313" key="2">
    <source>
        <dbReference type="EMBL" id="CAG8598999.1"/>
    </source>
</evidence>
<organism evidence="2 3">
    <name type="scientific">Funneliformis caledonium</name>
    <dbReference type="NCBI Taxonomy" id="1117310"/>
    <lineage>
        <taxon>Eukaryota</taxon>
        <taxon>Fungi</taxon>
        <taxon>Fungi incertae sedis</taxon>
        <taxon>Mucoromycota</taxon>
        <taxon>Glomeromycotina</taxon>
        <taxon>Glomeromycetes</taxon>
        <taxon>Glomerales</taxon>
        <taxon>Glomeraceae</taxon>
        <taxon>Funneliformis</taxon>
    </lineage>
</organism>
<evidence type="ECO:0000313" key="3">
    <source>
        <dbReference type="Proteomes" id="UP000789570"/>
    </source>
</evidence>
<keyword evidence="3" id="KW-1185">Reference proteome</keyword>